<keyword evidence="5 6" id="KW-0408">Iron</keyword>
<feature type="binding site" description="covalent" evidence="6">
    <location>
        <position position="67"/>
    </location>
    <ligand>
        <name>heme c</name>
        <dbReference type="ChEBI" id="CHEBI:61717"/>
    </ligand>
</feature>
<dbReference type="SUPFAM" id="SSF46626">
    <property type="entry name" value="Cytochrome c"/>
    <property type="match status" value="1"/>
</dbReference>
<evidence type="ECO:0000256" key="6">
    <source>
        <dbReference type="PIRSR" id="PIRSR602324-1"/>
    </source>
</evidence>
<evidence type="ECO:0000256" key="2">
    <source>
        <dbReference type="ARBA" id="ARBA00022617"/>
    </source>
</evidence>
<dbReference type="RefSeq" id="WP_084289057.1">
    <property type="nucleotide sequence ID" value="NZ_FWYB01000003.1"/>
</dbReference>
<keyword evidence="1" id="KW-0813">Transport</keyword>
<evidence type="ECO:0000256" key="4">
    <source>
        <dbReference type="ARBA" id="ARBA00022982"/>
    </source>
</evidence>
<evidence type="ECO:0000256" key="1">
    <source>
        <dbReference type="ARBA" id="ARBA00022448"/>
    </source>
</evidence>
<feature type="binding site" description="covalent" evidence="6">
    <location>
        <position position="112"/>
    </location>
    <ligand>
        <name>heme c</name>
        <dbReference type="ChEBI" id="CHEBI:61717"/>
    </ligand>
</feature>
<proteinExistence type="predicted"/>
<dbReference type="GO" id="GO:0020037">
    <property type="term" value="F:heme binding"/>
    <property type="evidence" value="ECO:0007669"/>
    <property type="project" value="InterPro"/>
</dbReference>
<dbReference type="STRING" id="475255.SAMN04488101_103288"/>
<keyword evidence="3 6" id="KW-0479">Metal-binding</keyword>
<dbReference type="PROSITE" id="PS51257">
    <property type="entry name" value="PROKAR_LIPOPROTEIN"/>
    <property type="match status" value="1"/>
</dbReference>
<dbReference type="Gene3D" id="1.10.760.10">
    <property type="entry name" value="Cytochrome c-like domain"/>
    <property type="match status" value="1"/>
</dbReference>
<feature type="domain" description="Cytochrome c" evidence="8">
    <location>
        <begin position="49"/>
        <end position="134"/>
    </location>
</feature>
<dbReference type="Pfam" id="PF00034">
    <property type="entry name" value="Cytochrom_C"/>
    <property type="match status" value="1"/>
</dbReference>
<evidence type="ECO:0000256" key="3">
    <source>
        <dbReference type="ARBA" id="ARBA00022723"/>
    </source>
</evidence>
<keyword evidence="10" id="KW-1185">Reference proteome</keyword>
<evidence type="ECO:0000256" key="5">
    <source>
        <dbReference type="ARBA" id="ARBA00023004"/>
    </source>
</evidence>
<feature type="region of interest" description="Disordered" evidence="7">
    <location>
        <begin position="23"/>
        <end position="53"/>
    </location>
</feature>
<accession>A0A1W2CAV5</accession>
<dbReference type="PROSITE" id="PS51007">
    <property type="entry name" value="CYTC"/>
    <property type="match status" value="1"/>
</dbReference>
<feature type="compositionally biased region" description="Low complexity" evidence="7">
    <location>
        <begin position="26"/>
        <end position="51"/>
    </location>
</feature>
<gene>
    <name evidence="9" type="ORF">SAMN04488101_103288</name>
</gene>
<evidence type="ECO:0000313" key="9">
    <source>
        <dbReference type="EMBL" id="SMC82300.1"/>
    </source>
</evidence>
<evidence type="ECO:0000259" key="8">
    <source>
        <dbReference type="PROSITE" id="PS51007"/>
    </source>
</evidence>
<dbReference type="InterPro" id="IPR009056">
    <property type="entry name" value="Cyt_c-like_dom"/>
</dbReference>
<dbReference type="EMBL" id="FWYB01000003">
    <property type="protein sequence ID" value="SMC82300.1"/>
    <property type="molecule type" value="Genomic_DNA"/>
</dbReference>
<dbReference type="Proteomes" id="UP000192678">
    <property type="component" value="Unassembled WGS sequence"/>
</dbReference>
<evidence type="ECO:0000256" key="7">
    <source>
        <dbReference type="SAM" id="MobiDB-lite"/>
    </source>
</evidence>
<dbReference type="InterPro" id="IPR036909">
    <property type="entry name" value="Cyt_c-like_dom_sf"/>
</dbReference>
<dbReference type="GO" id="GO:0005506">
    <property type="term" value="F:iron ion binding"/>
    <property type="evidence" value="ECO:0007669"/>
    <property type="project" value="InterPro"/>
</dbReference>
<keyword evidence="4" id="KW-0249">Electron transport</keyword>
<evidence type="ECO:0000313" key="10">
    <source>
        <dbReference type="Proteomes" id="UP000192678"/>
    </source>
</evidence>
<name>A0A1W2CAV5_9SPHI</name>
<organism evidence="9 10">
    <name type="scientific">Pedobacter nyackensis</name>
    <dbReference type="NCBI Taxonomy" id="475255"/>
    <lineage>
        <taxon>Bacteria</taxon>
        <taxon>Pseudomonadati</taxon>
        <taxon>Bacteroidota</taxon>
        <taxon>Sphingobacteriia</taxon>
        <taxon>Sphingobacteriales</taxon>
        <taxon>Sphingobacteriaceae</taxon>
        <taxon>Pedobacter</taxon>
    </lineage>
</organism>
<reference evidence="9 10" key="1">
    <citation type="submission" date="2017-04" db="EMBL/GenBank/DDBJ databases">
        <authorList>
            <person name="Afonso C.L."/>
            <person name="Miller P.J."/>
            <person name="Scott M.A."/>
            <person name="Spackman E."/>
            <person name="Goraichik I."/>
            <person name="Dimitrov K.M."/>
            <person name="Suarez D.L."/>
            <person name="Swayne D.E."/>
        </authorList>
    </citation>
    <scope>NUCLEOTIDE SEQUENCE [LARGE SCALE GENOMIC DNA]</scope>
    <source>
        <strain evidence="9 10">DSM 19625</strain>
    </source>
</reference>
<dbReference type="OrthoDB" id="9814063at2"/>
<dbReference type="InterPro" id="IPR002324">
    <property type="entry name" value="Cyt_c_ID"/>
</dbReference>
<sequence>MKHTLFILGCFVLAMASCSSPEDRASSATTTTTESTADAPAKTETPAPAAKTEGEKLIAKSDCIGCHNKVQKVIGPAYVDIAAKYPLNDENVNHLASKVIEGGKGVWGEIPMTPHASLSKDDAKQMVTYILGLKK</sequence>
<dbReference type="GO" id="GO:0009055">
    <property type="term" value="F:electron transfer activity"/>
    <property type="evidence" value="ECO:0007669"/>
    <property type="project" value="InterPro"/>
</dbReference>
<keyword evidence="2 6" id="KW-0349">Heme</keyword>
<protein>
    <submittedName>
        <fullName evidence="9">Cytochrome c</fullName>
    </submittedName>
</protein>
<comment type="PTM">
    <text evidence="6">Binds 1 heme c group covalently per subunit.</text>
</comment>
<dbReference type="AlphaFoldDB" id="A0A1W2CAV5"/>
<feature type="binding site" description="covalent" evidence="6">
    <location>
        <position position="63"/>
    </location>
    <ligand>
        <name>heme c</name>
        <dbReference type="ChEBI" id="CHEBI:61717"/>
    </ligand>
</feature>
<dbReference type="PRINTS" id="PR00606">
    <property type="entry name" value="CYTCHROMECID"/>
</dbReference>